<dbReference type="SUPFAM" id="SSF58104">
    <property type="entry name" value="Methyl-accepting chemotaxis protein (MCP) signaling domain"/>
    <property type="match status" value="1"/>
</dbReference>
<protein>
    <submittedName>
        <fullName evidence="5 6">Chemotaxis protein</fullName>
    </submittedName>
</protein>
<dbReference type="Pfam" id="PF00015">
    <property type="entry name" value="MCPsignal"/>
    <property type="match status" value="1"/>
</dbReference>
<dbReference type="Proteomes" id="UP001527202">
    <property type="component" value="Unassembled WGS sequence"/>
</dbReference>
<evidence type="ECO:0000256" key="2">
    <source>
        <dbReference type="PROSITE-ProRule" id="PRU00284"/>
    </source>
</evidence>
<gene>
    <name evidence="5" type="ORF">M5X16_26500</name>
    <name evidence="6" type="ORF">PC41400_25955</name>
</gene>
<dbReference type="Gene3D" id="1.10.287.950">
    <property type="entry name" value="Methyl-accepting chemotaxis protein"/>
    <property type="match status" value="1"/>
</dbReference>
<dbReference type="PANTHER" id="PTHR32089">
    <property type="entry name" value="METHYL-ACCEPTING CHEMOTAXIS PROTEIN MCPB"/>
    <property type="match status" value="1"/>
</dbReference>
<dbReference type="EMBL" id="CP026520">
    <property type="protein sequence ID" value="QAV20945.1"/>
    <property type="molecule type" value="Genomic_DNA"/>
</dbReference>
<evidence type="ECO:0000313" key="6">
    <source>
        <dbReference type="EMBL" id="QAV20945.1"/>
    </source>
</evidence>
<dbReference type="GeneID" id="95378238"/>
<feature type="transmembrane region" description="Helical" evidence="3">
    <location>
        <begin position="64"/>
        <end position="83"/>
    </location>
</feature>
<name>A0A410X2V9_9BACL</name>
<dbReference type="InterPro" id="IPR004089">
    <property type="entry name" value="MCPsignal_dom"/>
</dbReference>
<keyword evidence="3" id="KW-0472">Membrane</keyword>
<feature type="transmembrane region" description="Helical" evidence="3">
    <location>
        <begin position="37"/>
        <end position="57"/>
    </location>
</feature>
<keyword evidence="8" id="KW-1185">Reference proteome</keyword>
<dbReference type="AlphaFoldDB" id="A0A410X2V9"/>
<evidence type="ECO:0000259" key="4">
    <source>
        <dbReference type="PROSITE" id="PS50111"/>
    </source>
</evidence>
<dbReference type="KEGG" id="pchi:PC41400_25955"/>
<organism evidence="6 7">
    <name type="scientific">Paenibacillus chitinolyticus</name>
    <dbReference type="NCBI Taxonomy" id="79263"/>
    <lineage>
        <taxon>Bacteria</taxon>
        <taxon>Bacillati</taxon>
        <taxon>Bacillota</taxon>
        <taxon>Bacilli</taxon>
        <taxon>Bacillales</taxon>
        <taxon>Paenibacillaceae</taxon>
        <taxon>Paenibacillus</taxon>
    </lineage>
</organism>
<reference evidence="6 7" key="1">
    <citation type="submission" date="2018-01" db="EMBL/GenBank/DDBJ databases">
        <title>The whole genome sequencing and assembly of Paenibacillus chitinolyticus KCCM 41400 strain.</title>
        <authorList>
            <person name="Kim J.-Y."/>
            <person name="Park M.-K."/>
            <person name="Lee Y.-J."/>
            <person name="Yi H."/>
            <person name="Bahn Y.-S."/>
            <person name="Kim J.F."/>
            <person name="Lee D.-W."/>
        </authorList>
    </citation>
    <scope>NUCLEOTIDE SEQUENCE [LARGE SCALE GENOMIC DNA]</scope>
    <source>
        <strain evidence="6 7">KCCM 41400</strain>
    </source>
</reference>
<feature type="domain" description="Methyl-accepting transducer" evidence="4">
    <location>
        <begin position="205"/>
        <end position="462"/>
    </location>
</feature>
<reference evidence="5 8" key="2">
    <citation type="submission" date="2022-05" db="EMBL/GenBank/DDBJ databases">
        <title>Genome Sequencing of Bee-Associated Microbes.</title>
        <authorList>
            <person name="Dunlap C."/>
        </authorList>
    </citation>
    <scope>NUCLEOTIDE SEQUENCE [LARGE SCALE GENOMIC DNA]</scope>
    <source>
        <strain evidence="5 8">NRRL B-23120</strain>
    </source>
</reference>
<feature type="transmembrane region" description="Helical" evidence="3">
    <location>
        <begin position="113"/>
        <end position="130"/>
    </location>
</feature>
<feature type="transmembrane region" description="Helical" evidence="3">
    <location>
        <begin position="13"/>
        <end position="31"/>
    </location>
</feature>
<evidence type="ECO:0000313" key="8">
    <source>
        <dbReference type="Proteomes" id="UP001527202"/>
    </source>
</evidence>
<dbReference type="EMBL" id="JAMDMJ010000042">
    <property type="protein sequence ID" value="MCY9599296.1"/>
    <property type="molecule type" value="Genomic_DNA"/>
</dbReference>
<evidence type="ECO:0000313" key="7">
    <source>
        <dbReference type="Proteomes" id="UP000288943"/>
    </source>
</evidence>
<feature type="transmembrane region" description="Helical" evidence="3">
    <location>
        <begin position="142"/>
        <end position="160"/>
    </location>
</feature>
<dbReference type="GO" id="GO:0007165">
    <property type="term" value="P:signal transduction"/>
    <property type="evidence" value="ECO:0007669"/>
    <property type="project" value="UniProtKB-KW"/>
</dbReference>
<dbReference type="SMART" id="SM00283">
    <property type="entry name" value="MA"/>
    <property type="match status" value="1"/>
</dbReference>
<evidence type="ECO:0000313" key="5">
    <source>
        <dbReference type="EMBL" id="MCY9599296.1"/>
    </source>
</evidence>
<proteinExistence type="predicted"/>
<dbReference type="GO" id="GO:0016020">
    <property type="term" value="C:membrane"/>
    <property type="evidence" value="ECO:0007669"/>
    <property type="project" value="InterPro"/>
</dbReference>
<evidence type="ECO:0000256" key="3">
    <source>
        <dbReference type="SAM" id="Phobius"/>
    </source>
</evidence>
<sequence>MESNHLLFKRNKLLNRILWIMLALGIVIDLMTASLEVVLVLAVVGIVICGISTLMSVKHIAPQLVMYIVPVNVTVLTTLLIYAEPLTSTYYLIFVNIALMTLYSNYRPIVFSGILGGALTAFLFIQPRFYEAMFPKESLANLLLYVAMITAASAASARFSEKLQTEVLEKQAETLDAKAQTDSLLEQVGSTVQVLNEFNDTLKTNVATAGKISQEVTATFGEVSTSVEHQTQIVVDISGFVQEVERVVSSVADGSGTLQRLSTENIGLTSQGSEQVHALSAEIETVYSIIHRTVHLMNDLNEQGVRIGSMVGLINDITSQINLLALNAAIEAARAGEHGKGFAVVSDEVRKLAENSRRSTEEINDILQGIRHTSIEVTKQVNLGRQAITAGRAANEQVESIIQRVADNTGLVKNQSDHVEESVALLQEEYRKISHEIVAIAGSTEQNMASFEEIMAGLENHDARIKDIVTSYQRLDSLITNLKAMTRG</sequence>
<dbReference type="Proteomes" id="UP000288943">
    <property type="component" value="Chromosome"/>
</dbReference>
<keyword evidence="3" id="KW-1133">Transmembrane helix</keyword>
<dbReference type="OrthoDB" id="2166737at2"/>
<keyword evidence="1 2" id="KW-0807">Transducer</keyword>
<dbReference type="PROSITE" id="PS50111">
    <property type="entry name" value="CHEMOTAXIS_TRANSDUC_2"/>
    <property type="match status" value="1"/>
</dbReference>
<keyword evidence="3" id="KW-0812">Transmembrane</keyword>
<dbReference type="RefSeq" id="WP_042233617.1">
    <property type="nucleotide sequence ID" value="NZ_CP026520.1"/>
</dbReference>
<dbReference type="PANTHER" id="PTHR32089:SF112">
    <property type="entry name" value="LYSOZYME-LIKE PROTEIN-RELATED"/>
    <property type="match status" value="1"/>
</dbReference>
<evidence type="ECO:0000256" key="1">
    <source>
        <dbReference type="ARBA" id="ARBA00023224"/>
    </source>
</evidence>
<accession>A0A410X2V9</accession>